<comment type="caution">
    <text evidence="1">The sequence shown here is derived from an EMBL/GenBank/DDBJ whole genome shotgun (WGS) entry which is preliminary data.</text>
</comment>
<accession>A0ACB9RZ17</accession>
<evidence type="ECO:0000313" key="1">
    <source>
        <dbReference type="EMBL" id="KAI4381142.1"/>
    </source>
</evidence>
<name>A0ACB9RZ17_9MYRT</name>
<sequence length="389" mass="42452">MMSSSCLSGGGSTPSGFQLHLVNSSTRSPSPSSSPASSSLTCTLSDSTHSPHLSVSTRKPRTLRKRPNQTYYEAAALLSTAFPNVFSPAPLPHRPPLHPSSPHDPSQFFLPFRILEDDSPSLIHHPSEDQKLLPILKETGPSPSCQTPDDCEIQSDAAAPLHHQYEEDFDAESMLDQELEEGIIDSIMGEKSSGGEAEKLEKGESGALKLGCSWGRSPMALLGLGGRLGLCYRGVRKARGGCGWRDVGQVNWCNFRTVDVNEISPKLNPNPALSSKNNPAAAEKKRKKVEKALPAADVWRNRIELASPATLGLGVKKMLKLDYENVLEAWIGRGSPFPDGSPASDIAGKVDRIMELIVEGVRHREKRNRPFTTTNKKKTRHIPMQLQLQ</sequence>
<protein>
    <submittedName>
        <fullName evidence="1">Uncharacterized protein</fullName>
    </submittedName>
</protein>
<organism evidence="1 2">
    <name type="scientific">Melastoma candidum</name>
    <dbReference type="NCBI Taxonomy" id="119954"/>
    <lineage>
        <taxon>Eukaryota</taxon>
        <taxon>Viridiplantae</taxon>
        <taxon>Streptophyta</taxon>
        <taxon>Embryophyta</taxon>
        <taxon>Tracheophyta</taxon>
        <taxon>Spermatophyta</taxon>
        <taxon>Magnoliopsida</taxon>
        <taxon>eudicotyledons</taxon>
        <taxon>Gunneridae</taxon>
        <taxon>Pentapetalae</taxon>
        <taxon>rosids</taxon>
        <taxon>malvids</taxon>
        <taxon>Myrtales</taxon>
        <taxon>Melastomataceae</taxon>
        <taxon>Melastomatoideae</taxon>
        <taxon>Melastomateae</taxon>
        <taxon>Melastoma</taxon>
    </lineage>
</organism>
<keyword evidence="2" id="KW-1185">Reference proteome</keyword>
<proteinExistence type="predicted"/>
<evidence type="ECO:0000313" key="2">
    <source>
        <dbReference type="Proteomes" id="UP001057402"/>
    </source>
</evidence>
<gene>
    <name evidence="1" type="ORF">MLD38_007250</name>
</gene>
<dbReference type="EMBL" id="CM042882">
    <property type="protein sequence ID" value="KAI4381142.1"/>
    <property type="molecule type" value="Genomic_DNA"/>
</dbReference>
<dbReference type="Proteomes" id="UP001057402">
    <property type="component" value="Chromosome 3"/>
</dbReference>
<reference evidence="2" key="1">
    <citation type="journal article" date="2023" name="Front. Plant Sci.">
        <title>Chromosomal-level genome assembly of Melastoma candidum provides insights into trichome evolution.</title>
        <authorList>
            <person name="Zhong Y."/>
            <person name="Wu W."/>
            <person name="Sun C."/>
            <person name="Zou P."/>
            <person name="Liu Y."/>
            <person name="Dai S."/>
            <person name="Zhou R."/>
        </authorList>
    </citation>
    <scope>NUCLEOTIDE SEQUENCE [LARGE SCALE GENOMIC DNA]</scope>
</reference>